<evidence type="ECO:0000313" key="2">
    <source>
        <dbReference type="EMBL" id="ROW11735.1"/>
    </source>
</evidence>
<feature type="region of interest" description="Disordered" evidence="1">
    <location>
        <begin position="15"/>
        <end position="37"/>
    </location>
</feature>
<proteinExistence type="predicted"/>
<protein>
    <submittedName>
        <fullName evidence="2">Uncharacterized protein</fullName>
    </submittedName>
</protein>
<accession>A0A423X750</accession>
<comment type="caution">
    <text evidence="2">The sequence shown here is derived from an EMBL/GenBank/DDBJ whole genome shotgun (WGS) entry which is preliminary data.</text>
</comment>
<feature type="compositionally biased region" description="Low complexity" evidence="1">
    <location>
        <begin position="216"/>
        <end position="230"/>
    </location>
</feature>
<gene>
    <name evidence="2" type="ORF">VPNG_05637</name>
</gene>
<organism evidence="2 3">
    <name type="scientific">Cytospora leucostoma</name>
    <dbReference type="NCBI Taxonomy" id="1230097"/>
    <lineage>
        <taxon>Eukaryota</taxon>
        <taxon>Fungi</taxon>
        <taxon>Dikarya</taxon>
        <taxon>Ascomycota</taxon>
        <taxon>Pezizomycotina</taxon>
        <taxon>Sordariomycetes</taxon>
        <taxon>Sordariomycetidae</taxon>
        <taxon>Diaporthales</taxon>
        <taxon>Cytosporaceae</taxon>
        <taxon>Cytospora</taxon>
    </lineage>
</organism>
<dbReference type="EMBL" id="LKEB01000026">
    <property type="protein sequence ID" value="ROW11735.1"/>
    <property type="molecule type" value="Genomic_DNA"/>
</dbReference>
<feature type="region of interest" description="Disordered" evidence="1">
    <location>
        <begin position="138"/>
        <end position="184"/>
    </location>
</feature>
<name>A0A423X750_9PEZI</name>
<feature type="compositionally biased region" description="Polar residues" evidence="1">
    <location>
        <begin position="425"/>
        <end position="439"/>
    </location>
</feature>
<dbReference type="Proteomes" id="UP000285146">
    <property type="component" value="Unassembled WGS sequence"/>
</dbReference>
<feature type="region of interest" description="Disordered" evidence="1">
    <location>
        <begin position="402"/>
        <end position="566"/>
    </location>
</feature>
<feature type="region of interest" description="Disordered" evidence="1">
    <location>
        <begin position="205"/>
        <end position="254"/>
    </location>
</feature>
<dbReference type="OrthoDB" id="5235970at2759"/>
<keyword evidence="3" id="KW-1185">Reference proteome</keyword>
<feature type="compositionally biased region" description="Low complexity" evidence="1">
    <location>
        <begin position="22"/>
        <end position="37"/>
    </location>
</feature>
<feature type="compositionally biased region" description="Polar residues" evidence="1">
    <location>
        <begin position="342"/>
        <end position="355"/>
    </location>
</feature>
<sequence length="590" mass="64362">MNTSYFQMHKQQASSVSRFGASSHSNTTSSNGNRSITTNTTRVLNKINALVRPPEHFLKPRPPPKIAETAADAAERFQIVHKPDRALGTIPLWEIPKTEDEYRAAILNMKMHGQLQPESVPAQQTDMEVRAMSGVYHHFPPRPGYVDDSTEAQPTTRRTKRRRAVRNPGRALADPYTDRDSLAPRAGQYSEPVVTKTMPRVYYPSSPDLLRDHEGLSTPSASAPLSARLPPRAERKRRVASAEVPRPPRPLSERAMIPLGPRARRGEHSVTGLTISSSASTLVGSPAVPTPIHNAIQDGRNTADLEGKARQRSIRGQRSADRIAGKDRERTAGDSGHARPGNPSTARMRSMPMQQETDDARGARPGITHCYVCQEPCGSGGGLCSECRDRYQPLEEVFEYSESEYGDDGQAACVPHPAPGESPTPGWSGSLSPTTSQWQHPRPRPQQGQGQGKVPSSTSRPRSESVSPTPHLALQLKVVPHQSIRKVSVTSPARGGPPSAGQEEEDRRSALYHVQQAMRPREPVSTSPGCASEQGRDVVGRAGGVRSGEERSVGEEGGGGGGADDEYDQIYSIYDAYWNQKEDEVKEGMF</sequence>
<feature type="compositionally biased region" description="Low complexity" evidence="1">
    <location>
        <begin position="445"/>
        <end position="470"/>
    </location>
</feature>
<feature type="region of interest" description="Disordered" evidence="1">
    <location>
        <begin position="280"/>
        <end position="362"/>
    </location>
</feature>
<reference evidence="2 3" key="1">
    <citation type="submission" date="2015-09" db="EMBL/GenBank/DDBJ databases">
        <title>Host preference determinants of Valsa canker pathogens revealed by comparative genomics.</title>
        <authorList>
            <person name="Yin Z."/>
            <person name="Huang L."/>
        </authorList>
    </citation>
    <scope>NUCLEOTIDE SEQUENCE [LARGE SCALE GENOMIC DNA]</scope>
    <source>
        <strain evidence="2 3">SXYLt</strain>
    </source>
</reference>
<dbReference type="AlphaFoldDB" id="A0A423X750"/>
<feature type="compositionally biased region" description="Basic and acidic residues" evidence="1">
    <location>
        <begin position="318"/>
        <end position="332"/>
    </location>
</feature>
<evidence type="ECO:0000256" key="1">
    <source>
        <dbReference type="SAM" id="MobiDB-lite"/>
    </source>
</evidence>
<dbReference type="InParanoid" id="A0A423X750"/>
<evidence type="ECO:0000313" key="3">
    <source>
        <dbReference type="Proteomes" id="UP000285146"/>
    </source>
</evidence>